<accession>A0AAD7SD79</accession>
<evidence type="ECO:0000313" key="3">
    <source>
        <dbReference type="Proteomes" id="UP001221898"/>
    </source>
</evidence>
<feature type="region of interest" description="Disordered" evidence="1">
    <location>
        <begin position="433"/>
        <end position="459"/>
    </location>
</feature>
<sequence length="630" mass="72225">MWPKSSSKKEWATVDADLIKILDGVKGTVEKKLEKIGDLIYVYGAERFGTKQTGKKDMTPTIPPKSRRQQEIQHLVKQRRDLRKQWKRASVEERAGIDLLQTDLKGRLGRLRRAENLRTRRKRKERARTTFYKDPFRFVKGLFTKEKSGSLKVPKRELEDHLKTTHTDSQRFERREIPSDMPPIPQPEHQLDDSPPRWIWVAPRLMWPLTVYEIPMTKVEKLERTVSSYIKKWLGLPRCLSNIGLYGHGALELPVSSLTEEYKCTNVRLNMILTESQDGMIQAAAPRLATGRKWMPSEAVQQAKSALRHGDIVGQVRHQEEADRCAKAVSQSKQGQWTSWENLEHRKLTWKDLWEMEGRQISFIIRATYDVLPTPKNLHQWFGEDPSCALCQTPATLRHILTGCKTSLSQGRYTWRHNQVLRQLAITLEGRRTTNNALPPPMPRHSKTTPFVRAGQPPAKPSARVEATLLDTARDWRMQVDLEQRLIFPPEIITTNLRPDLVLWSTSQKLLVIVELTVPWEAAVGEAYERKRLKYSDIAAEAEQRGWRAQVLPVEVGCRGFVATSTTKLLKGMGVRGQAFRQAVKSMSEAAANEAAAGYGSRERTPTGLLNDQIRGKSRGGHTWDARRRR</sequence>
<keyword evidence="3" id="KW-1185">Reference proteome</keyword>
<gene>
    <name evidence="2" type="ORF">AAFF_G00398370</name>
</gene>
<dbReference type="Proteomes" id="UP001221898">
    <property type="component" value="Unassembled WGS sequence"/>
</dbReference>
<evidence type="ECO:0000313" key="2">
    <source>
        <dbReference type="EMBL" id="KAJ8400143.1"/>
    </source>
</evidence>
<organism evidence="2 3">
    <name type="scientific">Aldrovandia affinis</name>
    <dbReference type="NCBI Taxonomy" id="143900"/>
    <lineage>
        <taxon>Eukaryota</taxon>
        <taxon>Metazoa</taxon>
        <taxon>Chordata</taxon>
        <taxon>Craniata</taxon>
        <taxon>Vertebrata</taxon>
        <taxon>Euteleostomi</taxon>
        <taxon>Actinopterygii</taxon>
        <taxon>Neopterygii</taxon>
        <taxon>Teleostei</taxon>
        <taxon>Notacanthiformes</taxon>
        <taxon>Halosauridae</taxon>
        <taxon>Aldrovandia</taxon>
    </lineage>
</organism>
<evidence type="ECO:0008006" key="4">
    <source>
        <dbReference type="Google" id="ProtNLM"/>
    </source>
</evidence>
<name>A0AAD7SD79_9TELE</name>
<feature type="region of interest" description="Disordered" evidence="1">
    <location>
        <begin position="163"/>
        <end position="190"/>
    </location>
</feature>
<feature type="compositionally biased region" description="Basic and acidic residues" evidence="1">
    <location>
        <begin position="163"/>
        <end position="178"/>
    </location>
</feature>
<feature type="region of interest" description="Disordered" evidence="1">
    <location>
        <begin position="596"/>
        <end position="630"/>
    </location>
</feature>
<evidence type="ECO:0000256" key="1">
    <source>
        <dbReference type="SAM" id="MobiDB-lite"/>
    </source>
</evidence>
<dbReference type="EMBL" id="JAINUG010000078">
    <property type="protein sequence ID" value="KAJ8400143.1"/>
    <property type="molecule type" value="Genomic_DNA"/>
</dbReference>
<protein>
    <recommendedName>
        <fullName evidence="4">Reverse transcriptase</fullName>
    </recommendedName>
</protein>
<comment type="caution">
    <text evidence="2">The sequence shown here is derived from an EMBL/GenBank/DDBJ whole genome shotgun (WGS) entry which is preliminary data.</text>
</comment>
<reference evidence="2" key="1">
    <citation type="journal article" date="2023" name="Science">
        <title>Genome structures resolve the early diversification of teleost fishes.</title>
        <authorList>
            <person name="Parey E."/>
            <person name="Louis A."/>
            <person name="Montfort J."/>
            <person name="Bouchez O."/>
            <person name="Roques C."/>
            <person name="Iampietro C."/>
            <person name="Lluch J."/>
            <person name="Castinel A."/>
            <person name="Donnadieu C."/>
            <person name="Desvignes T."/>
            <person name="Floi Bucao C."/>
            <person name="Jouanno E."/>
            <person name="Wen M."/>
            <person name="Mejri S."/>
            <person name="Dirks R."/>
            <person name="Jansen H."/>
            <person name="Henkel C."/>
            <person name="Chen W.J."/>
            <person name="Zahm M."/>
            <person name="Cabau C."/>
            <person name="Klopp C."/>
            <person name="Thompson A.W."/>
            <person name="Robinson-Rechavi M."/>
            <person name="Braasch I."/>
            <person name="Lecointre G."/>
            <person name="Bobe J."/>
            <person name="Postlethwait J.H."/>
            <person name="Berthelot C."/>
            <person name="Roest Crollius H."/>
            <person name="Guiguen Y."/>
        </authorList>
    </citation>
    <scope>NUCLEOTIDE SEQUENCE</scope>
    <source>
        <strain evidence="2">NC1722</strain>
    </source>
</reference>
<dbReference type="AlphaFoldDB" id="A0AAD7SD79"/>
<proteinExistence type="predicted"/>